<dbReference type="InterPro" id="IPR012340">
    <property type="entry name" value="NA-bd_OB-fold"/>
</dbReference>
<dbReference type="EC" id="2.1.1.190" evidence="10"/>
<reference evidence="10 11" key="1">
    <citation type="submission" date="2018-09" db="EMBL/GenBank/DDBJ databases">
        <title>Paenibacillus aracenensis nov. sp. isolated from a cave in southern Spain.</title>
        <authorList>
            <person name="Jurado V."/>
            <person name="Gutierrez-Patricio S."/>
            <person name="Gonzalez-Pimentel J.L."/>
            <person name="Miller A.Z."/>
            <person name="Laiz L."/>
            <person name="Saiz-Jimenez C."/>
        </authorList>
    </citation>
    <scope>NUCLEOTIDE SEQUENCE [LARGE SCALE GENOMIC DNA]</scope>
    <source>
        <strain evidence="10 11">JCM 19203</strain>
    </source>
</reference>
<keyword evidence="1" id="KW-0408">Iron</keyword>
<name>A0A3A6PVP7_9BACL</name>
<dbReference type="InterPro" id="IPR010280">
    <property type="entry name" value="U5_MeTrfase_fam"/>
</dbReference>
<dbReference type="CDD" id="cd02440">
    <property type="entry name" value="AdoMet_MTases"/>
    <property type="match status" value="1"/>
</dbReference>
<dbReference type="NCBIfam" id="TIGR00479">
    <property type="entry name" value="rumA"/>
    <property type="match status" value="1"/>
</dbReference>
<evidence type="ECO:0000256" key="5">
    <source>
        <dbReference type="ARBA" id="ARBA00023014"/>
    </source>
</evidence>
<evidence type="ECO:0000256" key="3">
    <source>
        <dbReference type="ARBA" id="ARBA00022679"/>
    </source>
</evidence>
<dbReference type="PROSITE" id="PS50926">
    <property type="entry name" value="TRAM"/>
    <property type="match status" value="1"/>
</dbReference>
<keyword evidence="1" id="KW-0004">4Fe-4S</keyword>
<evidence type="ECO:0000256" key="4">
    <source>
        <dbReference type="ARBA" id="ARBA00022691"/>
    </source>
</evidence>
<organism evidence="10 11">
    <name type="scientific">Paenibacillus pinisoli</name>
    <dbReference type="NCBI Taxonomy" id="1276110"/>
    <lineage>
        <taxon>Bacteria</taxon>
        <taxon>Bacillati</taxon>
        <taxon>Bacillota</taxon>
        <taxon>Bacilli</taxon>
        <taxon>Bacillales</taxon>
        <taxon>Paenibacillaceae</taxon>
        <taxon>Paenibacillus</taxon>
    </lineage>
</organism>
<dbReference type="GO" id="GO:0051539">
    <property type="term" value="F:4 iron, 4 sulfur cluster binding"/>
    <property type="evidence" value="ECO:0007669"/>
    <property type="project" value="UniProtKB-KW"/>
</dbReference>
<dbReference type="FunFam" id="2.40.50.1070:FF:000003">
    <property type="entry name" value="23S rRNA (Uracil-5-)-methyltransferase RumA"/>
    <property type="match status" value="1"/>
</dbReference>
<dbReference type="GO" id="GO:0070041">
    <property type="term" value="F:rRNA (uridine-C5-)-methyltransferase activity"/>
    <property type="evidence" value="ECO:0007669"/>
    <property type="project" value="UniProtKB-ARBA"/>
</dbReference>
<evidence type="ECO:0000256" key="1">
    <source>
        <dbReference type="ARBA" id="ARBA00022485"/>
    </source>
</evidence>
<feature type="binding site" evidence="6">
    <location>
        <position position="413"/>
    </location>
    <ligand>
        <name>S-adenosyl-L-methionine</name>
        <dbReference type="ChEBI" id="CHEBI:59789"/>
    </ligand>
</feature>
<dbReference type="InterPro" id="IPR030390">
    <property type="entry name" value="MeTrfase_TrmA_AS"/>
</dbReference>
<feature type="binding site" evidence="6">
    <location>
        <position position="315"/>
    </location>
    <ligand>
        <name>S-adenosyl-L-methionine</name>
        <dbReference type="ChEBI" id="CHEBI:59789"/>
    </ligand>
</feature>
<protein>
    <submittedName>
        <fullName evidence="10">23S rRNA (Uracil(1939)-C(5))-methyltransferase RlmD</fullName>
        <ecNumber evidence="10">2.1.1.190</ecNumber>
    </submittedName>
</protein>
<proteinExistence type="inferred from homology"/>
<feature type="active site" evidence="7">
    <location>
        <position position="440"/>
    </location>
</feature>
<dbReference type="PROSITE" id="PS01230">
    <property type="entry name" value="TRMA_1"/>
    <property type="match status" value="1"/>
</dbReference>
<evidence type="ECO:0000259" key="9">
    <source>
        <dbReference type="PROSITE" id="PS50926"/>
    </source>
</evidence>
<dbReference type="InterPro" id="IPR002792">
    <property type="entry name" value="TRAM_dom"/>
</dbReference>
<dbReference type="RefSeq" id="WP_120109216.1">
    <property type="nucleotide sequence ID" value="NZ_QXQB01000002.1"/>
</dbReference>
<evidence type="ECO:0000313" key="11">
    <source>
        <dbReference type="Proteomes" id="UP000267798"/>
    </source>
</evidence>
<feature type="binding site" evidence="6">
    <location>
        <position position="365"/>
    </location>
    <ligand>
        <name>S-adenosyl-L-methionine</name>
        <dbReference type="ChEBI" id="CHEBI:59789"/>
    </ligand>
</feature>
<dbReference type="PANTHER" id="PTHR11061">
    <property type="entry name" value="RNA M5U METHYLTRANSFERASE"/>
    <property type="match status" value="1"/>
</dbReference>
<dbReference type="InterPro" id="IPR030391">
    <property type="entry name" value="MeTrfase_TrmA_CS"/>
</dbReference>
<evidence type="ECO:0000256" key="8">
    <source>
        <dbReference type="SAM" id="MobiDB-lite"/>
    </source>
</evidence>
<dbReference type="InterPro" id="IPR029063">
    <property type="entry name" value="SAM-dependent_MTases_sf"/>
</dbReference>
<sequence length="487" mass="54019">MTRKSGRNARSARAAKPSYDTPFQKNEELTVDLVGLTHDGDGVGRANGFTLFVQGGLPGEQARVRVMKLKKQYGYARLQELVKASPDRINPPCDIYKECGGCQLQHFDYEAQLAWKRQHVVDNLTRIGKLNVAGERDAQDGVVVHPTIGMDDPWRYRNKAAVPVGAAGENGELVAGFYARGTHRIIDMDDCLIQHEHNDEVVRVVKKVARELRIQPYDESTGKGVLRHIMARTGVVTGEIMVVLVTNGKRLPRQPEWIEHLRASLPGLKSIVQNVNEEHTNAIFGDETRVLWGSEFIYDELDGIRFAISARSFYQINPAQTVALYRKAVEYAALSGKERVIDAYCGIGTISLFLARQAGHVYGVEIVPEAIEDAKRNAALNGIDNASFEAGPAEVVMPRWRKEGVEADVVVVDPPRKGCDPALLETILALQPKRVVYVSCNPSTLARDLRILEDGGYKTVEVTPVDMFPWTVHVESVALLVRNGTVY</sequence>
<dbReference type="PROSITE" id="PS51687">
    <property type="entry name" value="SAM_MT_RNA_M5U"/>
    <property type="match status" value="1"/>
</dbReference>
<comment type="caution">
    <text evidence="10">The sequence shown here is derived from an EMBL/GenBank/DDBJ whole genome shotgun (WGS) entry which is preliminary data.</text>
</comment>
<keyword evidence="2 6" id="KW-0489">Methyltransferase</keyword>
<dbReference type="Gene3D" id="2.40.50.1070">
    <property type="match status" value="1"/>
</dbReference>
<gene>
    <name evidence="10" type="primary">rlmD</name>
    <name evidence="10" type="ORF">D3P09_09270</name>
</gene>
<dbReference type="PROSITE" id="PS01231">
    <property type="entry name" value="TRMA_2"/>
    <property type="match status" value="1"/>
</dbReference>
<dbReference type="Pfam" id="PF01938">
    <property type="entry name" value="TRAM"/>
    <property type="match status" value="1"/>
</dbReference>
<keyword evidence="5" id="KW-0411">Iron-sulfur</keyword>
<dbReference type="Gene3D" id="2.40.50.140">
    <property type="entry name" value="Nucleic acid-binding proteins"/>
    <property type="match status" value="1"/>
</dbReference>
<evidence type="ECO:0000256" key="7">
    <source>
        <dbReference type="PROSITE-ProRule" id="PRU10015"/>
    </source>
</evidence>
<accession>A0A3A6PVP7</accession>
<keyword evidence="1" id="KW-0479">Metal-binding</keyword>
<feature type="active site" description="Nucleophile" evidence="6">
    <location>
        <position position="440"/>
    </location>
</feature>
<dbReference type="EMBL" id="QXQB01000002">
    <property type="protein sequence ID" value="RJX39593.1"/>
    <property type="molecule type" value="Genomic_DNA"/>
</dbReference>
<dbReference type="SUPFAM" id="SSF50249">
    <property type="entry name" value="Nucleic acid-binding proteins"/>
    <property type="match status" value="1"/>
</dbReference>
<dbReference type="Gene3D" id="3.40.50.150">
    <property type="entry name" value="Vaccinia Virus protein VP39"/>
    <property type="match status" value="1"/>
</dbReference>
<evidence type="ECO:0000256" key="6">
    <source>
        <dbReference type="PROSITE-ProRule" id="PRU01024"/>
    </source>
</evidence>
<dbReference type="OrthoDB" id="9804590at2"/>
<dbReference type="FunFam" id="3.40.50.150:FF:000009">
    <property type="entry name" value="23S rRNA (Uracil(1939)-C(5))-methyltransferase RlmD"/>
    <property type="match status" value="1"/>
</dbReference>
<evidence type="ECO:0000313" key="10">
    <source>
        <dbReference type="EMBL" id="RJX39593.1"/>
    </source>
</evidence>
<dbReference type="PANTHER" id="PTHR11061:SF30">
    <property type="entry name" value="TRNA (URACIL(54)-C(5))-METHYLTRANSFERASE"/>
    <property type="match status" value="1"/>
</dbReference>
<dbReference type="AlphaFoldDB" id="A0A3A6PVP7"/>
<dbReference type="Pfam" id="PF05958">
    <property type="entry name" value="tRNA_U5-meth_tr"/>
    <property type="match status" value="1"/>
</dbReference>
<dbReference type="Proteomes" id="UP000267798">
    <property type="component" value="Unassembled WGS sequence"/>
</dbReference>
<keyword evidence="4 6" id="KW-0949">S-adenosyl-L-methionine</keyword>
<comment type="similarity">
    <text evidence="6">Belongs to the class I-like SAM-binding methyltransferase superfamily. RNA M5U methyltransferase family.</text>
</comment>
<evidence type="ECO:0000256" key="2">
    <source>
        <dbReference type="ARBA" id="ARBA00022603"/>
    </source>
</evidence>
<dbReference type="GO" id="GO:0070475">
    <property type="term" value="P:rRNA base methylation"/>
    <property type="evidence" value="ECO:0007669"/>
    <property type="project" value="TreeGrafter"/>
</dbReference>
<feature type="region of interest" description="Disordered" evidence="8">
    <location>
        <begin position="1"/>
        <end position="21"/>
    </location>
</feature>
<keyword evidence="11" id="KW-1185">Reference proteome</keyword>
<keyword evidence="3 6" id="KW-0808">Transferase</keyword>
<feature type="binding site" evidence="6">
    <location>
        <position position="344"/>
    </location>
    <ligand>
        <name>S-adenosyl-L-methionine</name>
        <dbReference type="ChEBI" id="CHEBI:59789"/>
    </ligand>
</feature>
<dbReference type="FunFam" id="2.40.50.140:FF:000097">
    <property type="entry name" value="23S rRNA (uracil(1939)-C(5))-methyltransferase RlmD"/>
    <property type="match status" value="1"/>
</dbReference>
<dbReference type="SUPFAM" id="SSF53335">
    <property type="entry name" value="S-adenosyl-L-methionine-dependent methyltransferases"/>
    <property type="match status" value="1"/>
</dbReference>
<feature type="domain" description="TRAM" evidence="9">
    <location>
        <begin position="22"/>
        <end position="80"/>
    </location>
</feature>